<accession>A0A6J4KHZ9</accession>
<evidence type="ECO:0000313" key="2">
    <source>
        <dbReference type="EMBL" id="CAA9305484.1"/>
    </source>
</evidence>
<reference evidence="2" key="1">
    <citation type="submission" date="2020-02" db="EMBL/GenBank/DDBJ databases">
        <authorList>
            <person name="Meier V. D."/>
        </authorList>
    </citation>
    <scope>NUCLEOTIDE SEQUENCE</scope>
    <source>
        <strain evidence="2">AVDCRST_MAG48</strain>
    </source>
</reference>
<name>A0A6J4KHZ9_9ACTN</name>
<dbReference type="EMBL" id="CADCTS010000242">
    <property type="protein sequence ID" value="CAA9305484.1"/>
    <property type="molecule type" value="Genomic_DNA"/>
</dbReference>
<dbReference type="AlphaFoldDB" id="A0A6J4KHZ9"/>
<organism evidence="2">
    <name type="scientific">uncultured Friedmanniella sp</name>
    <dbReference type="NCBI Taxonomy" id="335381"/>
    <lineage>
        <taxon>Bacteria</taxon>
        <taxon>Bacillati</taxon>
        <taxon>Actinomycetota</taxon>
        <taxon>Actinomycetes</taxon>
        <taxon>Propionibacteriales</taxon>
        <taxon>Nocardioidaceae</taxon>
        <taxon>Friedmanniella</taxon>
        <taxon>environmental samples</taxon>
    </lineage>
</organism>
<gene>
    <name evidence="2" type="ORF">AVDCRST_MAG48-1671</name>
</gene>
<protein>
    <submittedName>
        <fullName evidence="2">Uncharacterized protein</fullName>
    </submittedName>
</protein>
<sequence>MREGELVPEAGLLDEPGALPEVDGGRVGGQGPDLDLARAPHPGVLATGGQQLGPDALPSRGGGDQQAQQPDHVGVARTGELAVQAGCTSIHGTARP</sequence>
<proteinExistence type="predicted"/>
<feature type="region of interest" description="Disordered" evidence="1">
    <location>
        <begin position="1"/>
        <end position="74"/>
    </location>
</feature>
<evidence type="ECO:0000256" key="1">
    <source>
        <dbReference type="SAM" id="MobiDB-lite"/>
    </source>
</evidence>